<keyword evidence="8" id="KW-0614">Plasmid</keyword>
<dbReference type="PRINTS" id="PR00344">
    <property type="entry name" value="BCTRLSENSOR"/>
</dbReference>
<dbReference type="RefSeq" id="WP_281486279.1">
    <property type="nucleotide sequence ID" value="NZ_CP124544.1"/>
</dbReference>
<comment type="catalytic activity">
    <reaction evidence="1">
        <text>ATP + protein L-histidine = ADP + protein N-phospho-L-histidine.</text>
        <dbReference type="EC" id="2.7.13.3"/>
    </reaction>
</comment>
<dbReference type="GO" id="GO:0016036">
    <property type="term" value="P:cellular response to phosphate starvation"/>
    <property type="evidence" value="ECO:0007669"/>
    <property type="project" value="TreeGrafter"/>
</dbReference>
<evidence type="ECO:0000313" key="8">
    <source>
        <dbReference type="EMBL" id="WGV29083.1"/>
    </source>
</evidence>
<dbReference type="Gene3D" id="3.30.565.10">
    <property type="entry name" value="Histidine kinase-like ATPase, C-terminal domain"/>
    <property type="match status" value="1"/>
</dbReference>
<dbReference type="PANTHER" id="PTHR45453:SF1">
    <property type="entry name" value="PHOSPHATE REGULON SENSOR PROTEIN PHOR"/>
    <property type="match status" value="1"/>
</dbReference>
<keyword evidence="3" id="KW-0597">Phosphoprotein</keyword>
<dbReference type="PROSITE" id="PS50109">
    <property type="entry name" value="HIS_KIN"/>
    <property type="match status" value="1"/>
</dbReference>
<evidence type="ECO:0000259" key="7">
    <source>
        <dbReference type="PROSITE" id="PS50109"/>
    </source>
</evidence>
<evidence type="ECO:0000256" key="2">
    <source>
        <dbReference type="ARBA" id="ARBA00012438"/>
    </source>
</evidence>
<feature type="domain" description="Histidine kinase" evidence="7">
    <location>
        <begin position="9"/>
        <end position="230"/>
    </location>
</feature>
<keyword evidence="9" id="KW-1185">Reference proteome</keyword>
<accession>A0AAJ6NYH6</accession>
<reference evidence="8 9" key="1">
    <citation type="journal article" date="2023" name="Limnol Oceanogr Lett">
        <title>Environmental adaptations by the intertidal Antarctic cyanobacterium Halotia branconii CENA392 as revealed using long-read genome sequencing.</title>
        <authorList>
            <person name="Dextro R.B."/>
            <person name="Delbaje E."/>
            <person name="Freitas P.N.N."/>
            <person name="Geraldes V."/>
            <person name="Pinto E."/>
            <person name="Long P.F."/>
            <person name="Fiore M.F."/>
        </authorList>
    </citation>
    <scope>NUCLEOTIDE SEQUENCE [LARGE SCALE GENOMIC DNA]</scope>
    <source>
        <strain evidence="8 9">CENA392</strain>
        <plasmid evidence="8 9">unnamed1</plasmid>
    </source>
</reference>
<evidence type="ECO:0000256" key="3">
    <source>
        <dbReference type="ARBA" id="ARBA00022553"/>
    </source>
</evidence>
<evidence type="ECO:0000256" key="4">
    <source>
        <dbReference type="ARBA" id="ARBA00022679"/>
    </source>
</evidence>
<protein>
    <recommendedName>
        <fullName evidence="2">histidine kinase</fullName>
        <ecNumber evidence="2">2.7.13.3</ecNumber>
    </recommendedName>
</protein>
<dbReference type="GO" id="GO:0005886">
    <property type="term" value="C:plasma membrane"/>
    <property type="evidence" value="ECO:0007669"/>
    <property type="project" value="TreeGrafter"/>
</dbReference>
<keyword evidence="6" id="KW-0902">Two-component regulatory system</keyword>
<dbReference type="EC" id="2.7.13.3" evidence="2"/>
<dbReference type="GO" id="GO:0004721">
    <property type="term" value="F:phosphoprotein phosphatase activity"/>
    <property type="evidence" value="ECO:0007669"/>
    <property type="project" value="TreeGrafter"/>
</dbReference>
<dbReference type="Proteomes" id="UP001223520">
    <property type="component" value="Plasmid unnamed1"/>
</dbReference>
<dbReference type="Pfam" id="PF02518">
    <property type="entry name" value="HATPase_c"/>
    <property type="match status" value="1"/>
</dbReference>
<dbReference type="SUPFAM" id="SSF55874">
    <property type="entry name" value="ATPase domain of HSP90 chaperone/DNA topoisomerase II/histidine kinase"/>
    <property type="match status" value="1"/>
</dbReference>
<dbReference type="InterPro" id="IPR004358">
    <property type="entry name" value="Sig_transdc_His_kin-like_C"/>
</dbReference>
<dbReference type="InterPro" id="IPR050351">
    <property type="entry name" value="BphY/WalK/GraS-like"/>
</dbReference>
<proteinExistence type="predicted"/>
<evidence type="ECO:0000313" key="9">
    <source>
        <dbReference type="Proteomes" id="UP001223520"/>
    </source>
</evidence>
<dbReference type="InterPro" id="IPR005467">
    <property type="entry name" value="His_kinase_dom"/>
</dbReference>
<name>A0AAJ6NYH6_9CYAN</name>
<keyword evidence="4" id="KW-0808">Transferase</keyword>
<dbReference type="InterPro" id="IPR036890">
    <property type="entry name" value="HATPase_C_sf"/>
</dbReference>
<dbReference type="GO" id="GO:0000155">
    <property type="term" value="F:phosphorelay sensor kinase activity"/>
    <property type="evidence" value="ECO:0007669"/>
    <property type="project" value="TreeGrafter"/>
</dbReference>
<dbReference type="KEGG" id="hbq:QI031_31480"/>
<evidence type="ECO:0000256" key="5">
    <source>
        <dbReference type="ARBA" id="ARBA00022777"/>
    </source>
</evidence>
<dbReference type="SMART" id="SM00387">
    <property type="entry name" value="HATPase_c"/>
    <property type="match status" value="1"/>
</dbReference>
<keyword evidence="5 8" id="KW-0418">Kinase</keyword>
<evidence type="ECO:0000256" key="6">
    <source>
        <dbReference type="ARBA" id="ARBA00023012"/>
    </source>
</evidence>
<dbReference type="EMBL" id="CP124544">
    <property type="protein sequence ID" value="WGV29083.1"/>
    <property type="molecule type" value="Genomic_DNA"/>
</dbReference>
<dbReference type="AlphaFoldDB" id="A0AAJ6NYH6"/>
<dbReference type="PANTHER" id="PTHR45453">
    <property type="entry name" value="PHOSPHATE REGULON SENSOR PROTEIN PHOR"/>
    <property type="match status" value="1"/>
</dbReference>
<geneLocation type="plasmid" evidence="8 9">
    <name>unnamed1</name>
</geneLocation>
<sequence>MNNTLDLSTFLHDISNAFGGTSLILNQLINGVYGNSLEDIKPLLIAILSTNNRITSLLEAQKRSSNSNCLWEINSVKQFDMLTFLQKLYKECYPIAQSRSLALHYEHVPTYRYGTQVLGDVSSIWRMLHNLLQNAFNYTQSGNVFLRILNQSDDLVIEIEDTGVGIDPEEISTIFLPSWRSPNSSSLHPSGSGLGLYIAMMVAKAHGLKLAVDSVVGKGTKFTIIFPYRNDRIYGLDGSMLHESGRLQNALPV</sequence>
<evidence type="ECO:0000256" key="1">
    <source>
        <dbReference type="ARBA" id="ARBA00000085"/>
    </source>
</evidence>
<organism evidence="8 9">
    <name type="scientific">Halotia branconii CENA392</name>
    <dbReference type="NCBI Taxonomy" id="1539056"/>
    <lineage>
        <taxon>Bacteria</taxon>
        <taxon>Bacillati</taxon>
        <taxon>Cyanobacteriota</taxon>
        <taxon>Cyanophyceae</taxon>
        <taxon>Nostocales</taxon>
        <taxon>Nodulariaceae</taxon>
        <taxon>Halotia</taxon>
    </lineage>
</organism>
<dbReference type="InterPro" id="IPR003594">
    <property type="entry name" value="HATPase_dom"/>
</dbReference>
<gene>
    <name evidence="8" type="ORF">QI031_31480</name>
</gene>